<evidence type="ECO:0000313" key="2">
    <source>
        <dbReference type="WBParaSite" id="PS1159_v2.g8355.t1"/>
    </source>
</evidence>
<reference evidence="2" key="1">
    <citation type="submission" date="2022-11" db="UniProtKB">
        <authorList>
            <consortium name="WormBaseParasite"/>
        </authorList>
    </citation>
    <scope>IDENTIFICATION</scope>
</reference>
<sequence>MFLVRRQGSVESAEKRRTPTVNQVEQNLKRKVKSAMISVYGALTAIEQDDLDSLRMILSKNSVPVNDSLIENAFYSQFPCKVTLLDVALMFNRLNAATLLLQHEATENLQRKFKILLCTFF</sequence>
<accession>A0AC35GSF6</accession>
<dbReference type="WBParaSite" id="PS1159_v2.g8355.t1">
    <property type="protein sequence ID" value="PS1159_v2.g8355.t1"/>
    <property type="gene ID" value="PS1159_v2.g8355"/>
</dbReference>
<organism evidence="1 2">
    <name type="scientific">Panagrolaimus sp. PS1159</name>
    <dbReference type="NCBI Taxonomy" id="55785"/>
    <lineage>
        <taxon>Eukaryota</taxon>
        <taxon>Metazoa</taxon>
        <taxon>Ecdysozoa</taxon>
        <taxon>Nematoda</taxon>
        <taxon>Chromadorea</taxon>
        <taxon>Rhabditida</taxon>
        <taxon>Tylenchina</taxon>
        <taxon>Panagrolaimomorpha</taxon>
        <taxon>Panagrolaimoidea</taxon>
        <taxon>Panagrolaimidae</taxon>
        <taxon>Panagrolaimus</taxon>
    </lineage>
</organism>
<name>A0AC35GSF6_9BILA</name>
<dbReference type="Proteomes" id="UP000887580">
    <property type="component" value="Unplaced"/>
</dbReference>
<protein>
    <submittedName>
        <fullName evidence="2">Uncharacterized protein</fullName>
    </submittedName>
</protein>
<evidence type="ECO:0000313" key="1">
    <source>
        <dbReference type="Proteomes" id="UP000887580"/>
    </source>
</evidence>
<proteinExistence type="predicted"/>